<organism evidence="11 12">
    <name type="scientific">Alteromonas ponticola</name>
    <dbReference type="NCBI Taxonomy" id="2720613"/>
    <lineage>
        <taxon>Bacteria</taxon>
        <taxon>Pseudomonadati</taxon>
        <taxon>Pseudomonadota</taxon>
        <taxon>Gammaproteobacteria</taxon>
        <taxon>Alteromonadales</taxon>
        <taxon>Alteromonadaceae</taxon>
        <taxon>Alteromonas/Salinimonas group</taxon>
        <taxon>Alteromonas</taxon>
    </lineage>
</organism>
<name>A0ABX1R391_9ALTE</name>
<dbReference type="InterPro" id="IPR006334">
    <property type="entry name" value="Glut_cys_ligase"/>
</dbReference>
<dbReference type="Proteomes" id="UP000709336">
    <property type="component" value="Unassembled WGS sequence"/>
</dbReference>
<evidence type="ECO:0000256" key="1">
    <source>
        <dbReference type="ARBA" id="ARBA00005006"/>
    </source>
</evidence>
<evidence type="ECO:0000256" key="5">
    <source>
        <dbReference type="ARBA" id="ARBA00022741"/>
    </source>
</evidence>
<dbReference type="InterPro" id="IPR014746">
    <property type="entry name" value="Gln_synth/guanido_kin_cat_dom"/>
</dbReference>
<comment type="pathway">
    <text evidence="1 8 9">Sulfur metabolism; glutathione biosynthesis; glutathione from L-cysteine and L-glutamate: step 1/2.</text>
</comment>
<evidence type="ECO:0000256" key="3">
    <source>
        <dbReference type="ARBA" id="ARBA00022598"/>
    </source>
</evidence>
<evidence type="ECO:0000256" key="2">
    <source>
        <dbReference type="ARBA" id="ARBA00008772"/>
    </source>
</evidence>
<reference evidence="11 12" key="1">
    <citation type="submission" date="2020-03" db="EMBL/GenBank/DDBJ databases">
        <title>Alteromonas ponticola sp. nov., isolated from seawater.</title>
        <authorList>
            <person name="Yoon J.-H."/>
            <person name="Kim Y.-O."/>
        </authorList>
    </citation>
    <scope>NUCLEOTIDE SEQUENCE [LARGE SCALE GENOMIC DNA]</scope>
    <source>
        <strain evidence="11 12">MYP5</strain>
    </source>
</reference>
<accession>A0ABX1R391</accession>
<evidence type="ECO:0000313" key="12">
    <source>
        <dbReference type="Proteomes" id="UP000709336"/>
    </source>
</evidence>
<evidence type="ECO:0000256" key="8">
    <source>
        <dbReference type="HAMAP-Rule" id="MF_00578"/>
    </source>
</evidence>
<evidence type="ECO:0000256" key="7">
    <source>
        <dbReference type="ARBA" id="ARBA00048819"/>
    </source>
</evidence>
<dbReference type="PANTHER" id="PTHR38761:SF1">
    <property type="entry name" value="GLUTAMATE--CYSTEINE LIGASE"/>
    <property type="match status" value="1"/>
</dbReference>
<evidence type="ECO:0000313" key="11">
    <source>
        <dbReference type="EMBL" id="NMH59542.1"/>
    </source>
</evidence>
<dbReference type="InterPro" id="IPR007370">
    <property type="entry name" value="Glu_cys_ligase"/>
</dbReference>
<dbReference type="GO" id="GO:0004357">
    <property type="term" value="F:glutamate-cysteine ligase activity"/>
    <property type="evidence" value="ECO:0007669"/>
    <property type="project" value="UniProtKB-EC"/>
</dbReference>
<feature type="domain" description="Glutamate--cysteine ligase" evidence="10">
    <location>
        <begin position="15"/>
        <end position="383"/>
    </location>
</feature>
<gene>
    <name evidence="8" type="primary">gshA</name>
    <name evidence="11" type="ORF">HCJ96_05885</name>
</gene>
<evidence type="ECO:0000259" key="10">
    <source>
        <dbReference type="Pfam" id="PF04262"/>
    </source>
</evidence>
<dbReference type="PANTHER" id="PTHR38761">
    <property type="entry name" value="GLUTAMATE--CYSTEINE LIGASE"/>
    <property type="match status" value="1"/>
</dbReference>
<keyword evidence="5 8" id="KW-0547">Nucleotide-binding</keyword>
<proteinExistence type="inferred from homology"/>
<evidence type="ECO:0000256" key="6">
    <source>
        <dbReference type="ARBA" id="ARBA00022840"/>
    </source>
</evidence>
<dbReference type="HAMAP" id="MF_00578">
    <property type="entry name" value="Glu_cys_ligase"/>
    <property type="match status" value="1"/>
</dbReference>
<dbReference type="NCBIfam" id="TIGR01434">
    <property type="entry name" value="glu_cys_ligase"/>
    <property type="match status" value="1"/>
</dbReference>
<dbReference type="EMBL" id="JAATNW010000003">
    <property type="protein sequence ID" value="NMH59542.1"/>
    <property type="molecule type" value="Genomic_DNA"/>
</dbReference>
<comment type="similarity">
    <text evidence="2 8">Belongs to the glutamate--cysteine ligase type 1 family. Type 1 subfamily.</text>
</comment>
<protein>
    <recommendedName>
        <fullName evidence="8">Glutamate--cysteine ligase</fullName>
        <ecNumber evidence="8">6.3.2.2</ecNumber>
    </recommendedName>
    <alternativeName>
        <fullName evidence="8">Gamma-ECS</fullName>
        <shortName evidence="8">GCS</shortName>
    </alternativeName>
    <alternativeName>
        <fullName evidence="8">Gamma-glutamylcysteine synthetase</fullName>
    </alternativeName>
</protein>
<dbReference type="Pfam" id="PF04262">
    <property type="entry name" value="Glu_cys_ligase"/>
    <property type="match status" value="1"/>
</dbReference>
<evidence type="ECO:0000256" key="9">
    <source>
        <dbReference type="RuleBase" id="RU004391"/>
    </source>
</evidence>
<keyword evidence="12" id="KW-1185">Reference proteome</keyword>
<dbReference type="RefSeq" id="WP_169210110.1">
    <property type="nucleotide sequence ID" value="NZ_JAATNW010000003.1"/>
</dbReference>
<comment type="catalytic activity">
    <reaction evidence="7 8 9">
        <text>L-cysteine + L-glutamate + ATP = gamma-L-glutamyl-L-cysteine + ADP + phosphate + H(+)</text>
        <dbReference type="Rhea" id="RHEA:13285"/>
        <dbReference type="ChEBI" id="CHEBI:15378"/>
        <dbReference type="ChEBI" id="CHEBI:29985"/>
        <dbReference type="ChEBI" id="CHEBI:30616"/>
        <dbReference type="ChEBI" id="CHEBI:35235"/>
        <dbReference type="ChEBI" id="CHEBI:43474"/>
        <dbReference type="ChEBI" id="CHEBI:58173"/>
        <dbReference type="ChEBI" id="CHEBI:456216"/>
        <dbReference type="EC" id="6.3.2.2"/>
    </reaction>
</comment>
<keyword evidence="4 8" id="KW-0317">Glutathione biosynthesis</keyword>
<dbReference type="SUPFAM" id="SSF55931">
    <property type="entry name" value="Glutamine synthetase/guanido kinase"/>
    <property type="match status" value="1"/>
</dbReference>
<dbReference type="Gene3D" id="3.30.590.20">
    <property type="match status" value="1"/>
</dbReference>
<sequence>MTSTFLTFDARVSAVAKPEFVQSLREIQRGVEREALRINPNGRLATTPHPSALGSALAHERITTDFSESLLEFITPPESQRGKTVEQLRDLHKFTLDNMGEEWLWPLSMPCFVEDQNEIPLAWYGDSNIGKMKRVYRLGLKNRYGSMMQAIAGVHFNFSLPEAFWKQWASLHGKEYSTEQVSADYFAMIRNYRRFCWLIPYLFGASPALCSSFLTGKSPDLPFEKLGKGTVYLPYATSLRMSDLGYTNADQSSLQICYNHLDNYVTLLRQAMETESSRFKQYAAGEGGNWQQLSHNILQIENELYSPVRPKQPTRSMEKPSDALARRGVSYIEVRALDVNPFSEVGISQSQMDFLDVFMLTCLLMPSKNLFSEELQLTNDNIATTVLYGRKPGVELTRPEGKITLKEWGAQLFEHFTETAKLLDEAYATRDYSAAVQLEHDKINDPGLTLSGKLMAQLLSENQDNGAAGLTLAEQYSTKIKGCSYVHDDDAVFNMMASNSLQAQSEVEAGDTKSFDEFIHDYFTEPPAKKNA</sequence>
<keyword evidence="6 8" id="KW-0067">ATP-binding</keyword>
<comment type="caution">
    <text evidence="11">The sequence shown here is derived from an EMBL/GenBank/DDBJ whole genome shotgun (WGS) entry which is preliminary data.</text>
</comment>
<dbReference type="EC" id="6.3.2.2" evidence="8"/>
<keyword evidence="3 8" id="KW-0436">Ligase</keyword>
<evidence type="ECO:0000256" key="4">
    <source>
        <dbReference type="ARBA" id="ARBA00022684"/>
    </source>
</evidence>